<protein>
    <submittedName>
        <fullName evidence="1">Uncharacterized protein</fullName>
    </submittedName>
</protein>
<dbReference type="RefSeq" id="WP_175591709.1">
    <property type="nucleotide sequence ID" value="NZ_JABWGN010000008.1"/>
</dbReference>
<evidence type="ECO:0000313" key="2">
    <source>
        <dbReference type="Proteomes" id="UP000586042"/>
    </source>
</evidence>
<sequence length="102" mass="11386">MSPPPIDAAMLESRVRRRLSEAGFTVERRDADGDGGLRVWHEPGRGVVVSWEPDAVPGEEHAARYRLIRGAVRLALRTLLADAGYHVREDEGRMIVTSRDQP</sequence>
<evidence type="ECO:0000313" key="1">
    <source>
        <dbReference type="EMBL" id="NUW34286.1"/>
    </source>
</evidence>
<keyword evidence="2" id="KW-1185">Reference proteome</keyword>
<gene>
    <name evidence="1" type="ORF">HTZ77_23015</name>
</gene>
<reference evidence="1 2" key="1">
    <citation type="submission" date="2020-06" db="EMBL/GenBank/DDBJ databases">
        <title>Nonomuraea sp. SMC257, a novel actinomycete isolated from soil.</title>
        <authorList>
            <person name="Chanama M."/>
        </authorList>
    </citation>
    <scope>NUCLEOTIDE SEQUENCE [LARGE SCALE GENOMIC DNA]</scope>
    <source>
        <strain evidence="1 2">SMC257</strain>
    </source>
</reference>
<name>A0A7Y6IA19_9ACTN</name>
<accession>A0A7Y6IA19</accession>
<dbReference type="EMBL" id="JABWGN010000008">
    <property type="protein sequence ID" value="NUW34286.1"/>
    <property type="molecule type" value="Genomic_DNA"/>
</dbReference>
<organism evidence="1 2">
    <name type="scientific">Nonomuraea montanisoli</name>
    <dbReference type="NCBI Taxonomy" id="2741721"/>
    <lineage>
        <taxon>Bacteria</taxon>
        <taxon>Bacillati</taxon>
        <taxon>Actinomycetota</taxon>
        <taxon>Actinomycetes</taxon>
        <taxon>Streptosporangiales</taxon>
        <taxon>Streptosporangiaceae</taxon>
        <taxon>Nonomuraea</taxon>
    </lineage>
</organism>
<dbReference type="AlphaFoldDB" id="A0A7Y6IA19"/>
<comment type="caution">
    <text evidence="1">The sequence shown here is derived from an EMBL/GenBank/DDBJ whole genome shotgun (WGS) entry which is preliminary data.</text>
</comment>
<proteinExistence type="predicted"/>
<dbReference type="Proteomes" id="UP000586042">
    <property type="component" value="Unassembled WGS sequence"/>
</dbReference>